<organism evidence="1 2">
    <name type="scientific">Gigaspora margarita</name>
    <dbReference type="NCBI Taxonomy" id="4874"/>
    <lineage>
        <taxon>Eukaryota</taxon>
        <taxon>Fungi</taxon>
        <taxon>Fungi incertae sedis</taxon>
        <taxon>Mucoromycota</taxon>
        <taxon>Glomeromycotina</taxon>
        <taxon>Glomeromycetes</taxon>
        <taxon>Diversisporales</taxon>
        <taxon>Gigasporaceae</taxon>
        <taxon>Gigaspora</taxon>
    </lineage>
</organism>
<keyword evidence="2" id="KW-1185">Reference proteome</keyword>
<accession>A0ABN7WUW1</accession>
<evidence type="ECO:0000313" key="1">
    <source>
        <dbReference type="EMBL" id="CAG8840481.1"/>
    </source>
</evidence>
<dbReference type="Proteomes" id="UP000789901">
    <property type="component" value="Unassembled WGS sequence"/>
</dbReference>
<feature type="non-terminal residue" evidence="1">
    <location>
        <position position="1"/>
    </location>
</feature>
<name>A0ABN7WUW1_GIGMA</name>
<protein>
    <submittedName>
        <fullName evidence="1">17743_t:CDS:1</fullName>
    </submittedName>
</protein>
<reference evidence="1 2" key="1">
    <citation type="submission" date="2021-06" db="EMBL/GenBank/DDBJ databases">
        <authorList>
            <person name="Kallberg Y."/>
            <person name="Tangrot J."/>
            <person name="Rosling A."/>
        </authorList>
    </citation>
    <scope>NUCLEOTIDE SEQUENCE [LARGE SCALE GENOMIC DNA]</scope>
    <source>
        <strain evidence="1 2">120-4 pot B 10/14</strain>
    </source>
</reference>
<sequence length="89" mass="10053">GVDWYGISQEPEIYALISVADEFCQASHVRFDEKLKTDSDPISLKNKDIPARSLLSTIYELGVGLIDINQFTDRNRIKEGSFSFVEKAL</sequence>
<comment type="caution">
    <text evidence="1">The sequence shown here is derived from an EMBL/GenBank/DDBJ whole genome shotgun (WGS) entry which is preliminary data.</text>
</comment>
<evidence type="ECO:0000313" key="2">
    <source>
        <dbReference type="Proteomes" id="UP000789901"/>
    </source>
</evidence>
<proteinExistence type="predicted"/>
<gene>
    <name evidence="1" type="ORF">GMARGA_LOCUS34937</name>
</gene>
<dbReference type="EMBL" id="CAJVQB010062980">
    <property type="protein sequence ID" value="CAG8840481.1"/>
    <property type="molecule type" value="Genomic_DNA"/>
</dbReference>